<dbReference type="SUPFAM" id="SSF52402">
    <property type="entry name" value="Adenine nucleotide alpha hydrolases-like"/>
    <property type="match status" value="2"/>
</dbReference>
<dbReference type="AlphaFoldDB" id="A0A1H2WTG5"/>
<dbReference type="Proteomes" id="UP000199592">
    <property type="component" value="Unassembled WGS sequence"/>
</dbReference>
<feature type="domain" description="UspA" evidence="2">
    <location>
        <begin position="5"/>
        <end position="127"/>
    </location>
</feature>
<accession>A0A1H2WTG5</accession>
<dbReference type="OrthoDB" id="1522603at2"/>
<name>A0A1H2WTG5_9FLAO</name>
<reference evidence="4" key="1">
    <citation type="submission" date="2016-10" db="EMBL/GenBank/DDBJ databases">
        <authorList>
            <person name="Varghese N."/>
            <person name="Submissions S."/>
        </authorList>
    </citation>
    <scope>NUCLEOTIDE SEQUENCE [LARGE SCALE GENOMIC DNA]</scope>
    <source>
        <strain evidence="4">DSM 25030</strain>
    </source>
</reference>
<dbReference type="CDD" id="cd00293">
    <property type="entry name" value="USP-like"/>
    <property type="match status" value="1"/>
</dbReference>
<protein>
    <submittedName>
        <fullName evidence="3">Nucleotide-binding universal stress protein, UspA family</fullName>
    </submittedName>
</protein>
<evidence type="ECO:0000259" key="2">
    <source>
        <dbReference type="Pfam" id="PF00582"/>
    </source>
</evidence>
<dbReference type="InterPro" id="IPR006015">
    <property type="entry name" value="Universal_stress_UspA"/>
</dbReference>
<comment type="similarity">
    <text evidence="1">Belongs to the universal stress protein A family.</text>
</comment>
<dbReference type="Pfam" id="PF00582">
    <property type="entry name" value="Usp"/>
    <property type="match status" value="1"/>
</dbReference>
<gene>
    <name evidence="3" type="ORF">SAMN04487892_2428</name>
</gene>
<dbReference type="RefSeq" id="WP_090293326.1">
    <property type="nucleotide sequence ID" value="NZ_FNKI01000001.1"/>
</dbReference>
<sequence length="263" mass="29335">MSSLNKLLIPFDFSEASVNALEYVVNFVGTESSTEILALYVSTMPLSESDEEGLKKDFSKTVEAFGVRLKVVPVLTTKVGKVIPTILATQAETKADMIMMGTMGDKITDEAITNTSKLVVEANCPVISIPYGTEVKTPERIALVLGGEKIEDKHTLEMLLVLSRTFNAKVHVLTIYKESIYDENAIKESNENLLEYYLEHFYVDHVFKKSDDVEEGILTYIKEKEIDLLTILPRNHAEMSTPSEGRLTMLLTLHSEVPVLALD</sequence>
<dbReference type="Gene3D" id="3.40.50.12370">
    <property type="match status" value="1"/>
</dbReference>
<evidence type="ECO:0000313" key="4">
    <source>
        <dbReference type="Proteomes" id="UP000199592"/>
    </source>
</evidence>
<organism evidence="3 4">
    <name type="scientific">Flagellimonas zhangzhouensis</name>
    <dbReference type="NCBI Taxonomy" id="1073328"/>
    <lineage>
        <taxon>Bacteria</taxon>
        <taxon>Pseudomonadati</taxon>
        <taxon>Bacteroidota</taxon>
        <taxon>Flavobacteriia</taxon>
        <taxon>Flavobacteriales</taxon>
        <taxon>Flavobacteriaceae</taxon>
        <taxon>Flagellimonas</taxon>
    </lineage>
</organism>
<evidence type="ECO:0000313" key="3">
    <source>
        <dbReference type="EMBL" id="SDW83837.1"/>
    </source>
</evidence>
<keyword evidence="4" id="KW-1185">Reference proteome</keyword>
<dbReference type="InterPro" id="IPR006016">
    <property type="entry name" value="UspA"/>
</dbReference>
<dbReference type="PANTHER" id="PTHR46268">
    <property type="entry name" value="STRESS RESPONSE PROTEIN NHAX"/>
    <property type="match status" value="1"/>
</dbReference>
<evidence type="ECO:0000256" key="1">
    <source>
        <dbReference type="ARBA" id="ARBA00008791"/>
    </source>
</evidence>
<dbReference type="EMBL" id="FNMY01000003">
    <property type="protein sequence ID" value="SDW83837.1"/>
    <property type="molecule type" value="Genomic_DNA"/>
</dbReference>
<dbReference type="STRING" id="1073328.SAMN05216294_1048"/>
<proteinExistence type="inferred from homology"/>
<dbReference type="PANTHER" id="PTHR46268:SF6">
    <property type="entry name" value="UNIVERSAL STRESS PROTEIN UP12"/>
    <property type="match status" value="1"/>
</dbReference>
<dbReference type="PRINTS" id="PR01438">
    <property type="entry name" value="UNVRSLSTRESS"/>
</dbReference>